<dbReference type="Pfam" id="PF00486">
    <property type="entry name" value="Trans_reg_C"/>
    <property type="match status" value="1"/>
</dbReference>
<keyword evidence="7" id="KW-0175">Coiled coil</keyword>
<dbReference type="STRING" id="1844972.A7K91_17345"/>
<dbReference type="PANTHER" id="PTHR48111:SF40">
    <property type="entry name" value="PHOSPHATE REGULON TRANSCRIPTIONAL REGULATORY PROTEIN PHOB"/>
    <property type="match status" value="1"/>
</dbReference>
<proteinExistence type="predicted"/>
<dbReference type="OrthoDB" id="54343at2"/>
<keyword evidence="5" id="KW-0804">Transcription</keyword>
<keyword evidence="3" id="KW-0805">Transcription regulation</keyword>
<dbReference type="GO" id="GO:0005829">
    <property type="term" value="C:cytosol"/>
    <property type="evidence" value="ECO:0007669"/>
    <property type="project" value="TreeGrafter"/>
</dbReference>
<dbReference type="CDD" id="cd00383">
    <property type="entry name" value="trans_reg_C"/>
    <property type="match status" value="1"/>
</dbReference>
<protein>
    <recommendedName>
        <fullName evidence="8">OmpR/PhoB-type domain-containing protein</fullName>
    </recommendedName>
</protein>
<dbReference type="GO" id="GO:0000156">
    <property type="term" value="F:phosphorelay response regulator activity"/>
    <property type="evidence" value="ECO:0007669"/>
    <property type="project" value="TreeGrafter"/>
</dbReference>
<dbReference type="SUPFAM" id="SSF46894">
    <property type="entry name" value="C-terminal effector domain of the bipartite response regulators"/>
    <property type="match status" value="1"/>
</dbReference>
<keyword evidence="10" id="KW-1185">Reference proteome</keyword>
<evidence type="ECO:0000256" key="7">
    <source>
        <dbReference type="SAM" id="Coils"/>
    </source>
</evidence>
<reference evidence="9 10" key="1">
    <citation type="submission" date="2016-05" db="EMBL/GenBank/DDBJ databases">
        <title>Paenibacillus oryzae. sp. nov., isolated from the rice root.</title>
        <authorList>
            <person name="Zhang J."/>
            <person name="Zhang X."/>
        </authorList>
    </citation>
    <scope>NUCLEOTIDE SEQUENCE [LARGE SCALE GENOMIC DNA]</scope>
    <source>
        <strain evidence="9 10">1DrF-4</strain>
    </source>
</reference>
<gene>
    <name evidence="9" type="ORF">A7K91_17345</name>
</gene>
<feature type="coiled-coil region" evidence="7">
    <location>
        <begin position="262"/>
        <end position="289"/>
    </location>
</feature>
<dbReference type="AlphaFoldDB" id="A0A1A5YJK7"/>
<evidence type="ECO:0000256" key="1">
    <source>
        <dbReference type="ARBA" id="ARBA00022553"/>
    </source>
</evidence>
<dbReference type="InterPro" id="IPR039420">
    <property type="entry name" value="WalR-like"/>
</dbReference>
<dbReference type="RefSeq" id="WP_068682662.1">
    <property type="nucleotide sequence ID" value="NZ_LYPA01000052.1"/>
</dbReference>
<organism evidence="9 10">
    <name type="scientific">Paenibacillus oryzae</name>
    <dbReference type="NCBI Taxonomy" id="1844972"/>
    <lineage>
        <taxon>Bacteria</taxon>
        <taxon>Bacillati</taxon>
        <taxon>Bacillota</taxon>
        <taxon>Bacilli</taxon>
        <taxon>Bacillales</taxon>
        <taxon>Paenibacillaceae</taxon>
        <taxon>Paenibacillus</taxon>
    </lineage>
</organism>
<accession>A0A1A5YJK7</accession>
<keyword evidence="1" id="KW-0597">Phosphoprotein</keyword>
<keyword evidence="2" id="KW-0902">Two-component regulatory system</keyword>
<dbReference type="GO" id="GO:0006355">
    <property type="term" value="P:regulation of DNA-templated transcription"/>
    <property type="evidence" value="ECO:0007669"/>
    <property type="project" value="InterPro"/>
</dbReference>
<dbReference type="InterPro" id="IPR036388">
    <property type="entry name" value="WH-like_DNA-bd_sf"/>
</dbReference>
<evidence type="ECO:0000259" key="8">
    <source>
        <dbReference type="PROSITE" id="PS51755"/>
    </source>
</evidence>
<sequence length="384" mass="43556">MFLEWNANQYEISAQGIVITLLAKEYALLSFLYRNRGQAFSREQLLDKVWPLEYPTERTVDDHIYRLRKKLTPLRELTLETVRGIGYRLSVDEAGAGSSSPPSASDKQLQDTLQGVFARYHRYGQGKSMLALARQQDVLGYELNGFYHLYVYFLQGDLERLLDESTAPLADRLYWLLLLYALSGSAADKVDIFEAVLHKKLLNPLQHRELKLLNLLNVYTYAGQTDKTFARLEETRKALEDPELDSFKVHVYTSELLAQLVVEAGGQTLDRLSSEIEQLLEEKPFFREKGSYLVVNGLRHLCLGKMAEGEALLDEGLHVLESSGFVPIKLSALNLIVTFPRKSVISPRLLSKYSELFSEELSACGLPRLAPRLESVIHSALRSV</sequence>
<dbReference type="SMART" id="SM00862">
    <property type="entry name" value="Trans_reg_C"/>
    <property type="match status" value="1"/>
</dbReference>
<dbReference type="GO" id="GO:0032993">
    <property type="term" value="C:protein-DNA complex"/>
    <property type="evidence" value="ECO:0007669"/>
    <property type="project" value="TreeGrafter"/>
</dbReference>
<evidence type="ECO:0000313" key="9">
    <source>
        <dbReference type="EMBL" id="OBR65801.1"/>
    </source>
</evidence>
<evidence type="ECO:0000256" key="3">
    <source>
        <dbReference type="ARBA" id="ARBA00023015"/>
    </source>
</evidence>
<dbReference type="GO" id="GO:0000976">
    <property type="term" value="F:transcription cis-regulatory region binding"/>
    <property type="evidence" value="ECO:0007669"/>
    <property type="project" value="TreeGrafter"/>
</dbReference>
<comment type="caution">
    <text evidence="9">The sequence shown here is derived from an EMBL/GenBank/DDBJ whole genome shotgun (WGS) entry which is preliminary data.</text>
</comment>
<dbReference type="EMBL" id="LYPA01000052">
    <property type="protein sequence ID" value="OBR65801.1"/>
    <property type="molecule type" value="Genomic_DNA"/>
</dbReference>
<dbReference type="InterPro" id="IPR001867">
    <property type="entry name" value="OmpR/PhoB-type_DNA-bd"/>
</dbReference>
<name>A0A1A5YJK7_9BACL</name>
<dbReference type="Gene3D" id="1.10.10.10">
    <property type="entry name" value="Winged helix-like DNA-binding domain superfamily/Winged helix DNA-binding domain"/>
    <property type="match status" value="1"/>
</dbReference>
<dbReference type="PANTHER" id="PTHR48111">
    <property type="entry name" value="REGULATOR OF RPOS"/>
    <property type="match status" value="1"/>
</dbReference>
<feature type="domain" description="OmpR/PhoB-type" evidence="8">
    <location>
        <begin position="1"/>
        <end position="91"/>
    </location>
</feature>
<feature type="DNA-binding region" description="OmpR/PhoB-type" evidence="6">
    <location>
        <begin position="1"/>
        <end position="91"/>
    </location>
</feature>
<keyword evidence="4 6" id="KW-0238">DNA-binding</keyword>
<dbReference type="Proteomes" id="UP000092024">
    <property type="component" value="Unassembled WGS sequence"/>
</dbReference>
<evidence type="ECO:0000313" key="10">
    <source>
        <dbReference type="Proteomes" id="UP000092024"/>
    </source>
</evidence>
<dbReference type="InterPro" id="IPR016032">
    <property type="entry name" value="Sig_transdc_resp-reg_C-effctor"/>
</dbReference>
<evidence type="ECO:0000256" key="5">
    <source>
        <dbReference type="ARBA" id="ARBA00023163"/>
    </source>
</evidence>
<evidence type="ECO:0000256" key="4">
    <source>
        <dbReference type="ARBA" id="ARBA00023125"/>
    </source>
</evidence>
<dbReference type="PROSITE" id="PS51755">
    <property type="entry name" value="OMPR_PHOB"/>
    <property type="match status" value="1"/>
</dbReference>
<evidence type="ECO:0000256" key="2">
    <source>
        <dbReference type="ARBA" id="ARBA00023012"/>
    </source>
</evidence>
<evidence type="ECO:0000256" key="6">
    <source>
        <dbReference type="PROSITE-ProRule" id="PRU01091"/>
    </source>
</evidence>